<dbReference type="GO" id="GO:0005778">
    <property type="term" value="C:peroxisomal membrane"/>
    <property type="evidence" value="ECO:0007669"/>
    <property type="project" value="TreeGrafter"/>
</dbReference>
<dbReference type="PANTHER" id="PTHR12563:SF17">
    <property type="entry name" value="DIHYDROXYACETONE PHOSPHATE ACYLTRANSFERASE"/>
    <property type="match status" value="1"/>
</dbReference>
<dbReference type="InterPro" id="IPR041728">
    <property type="entry name" value="GPAT/DHAPAT_LPLAT"/>
</dbReference>
<dbReference type="GO" id="GO:0016287">
    <property type="term" value="F:glycerone-phosphate O-acyltransferase activity"/>
    <property type="evidence" value="ECO:0007669"/>
    <property type="project" value="TreeGrafter"/>
</dbReference>
<dbReference type="GO" id="GO:0012505">
    <property type="term" value="C:endomembrane system"/>
    <property type="evidence" value="ECO:0007669"/>
    <property type="project" value="UniProtKB-SubCell"/>
</dbReference>
<dbReference type="Proteomes" id="UP000694920">
    <property type="component" value="Unplaced"/>
</dbReference>
<proteinExistence type="inferred from homology"/>
<keyword evidence="3 6" id="KW-0808">Transferase</keyword>
<evidence type="ECO:0000313" key="8">
    <source>
        <dbReference type="Proteomes" id="UP000694920"/>
    </source>
</evidence>
<protein>
    <submittedName>
        <fullName evidence="9 10">Dihydroxyacetone phosphate acyltransferase</fullName>
    </submittedName>
</protein>
<evidence type="ECO:0000313" key="10">
    <source>
        <dbReference type="RefSeq" id="XP_024942076.1"/>
    </source>
</evidence>
<dbReference type="GO" id="GO:0008611">
    <property type="term" value="P:ether lipid biosynthetic process"/>
    <property type="evidence" value="ECO:0007669"/>
    <property type="project" value="TreeGrafter"/>
</dbReference>
<name>A0AAJ7RKE1_CEPCN</name>
<dbReference type="GeneID" id="107268976"/>
<dbReference type="SUPFAM" id="SSF69593">
    <property type="entry name" value="Glycerol-3-phosphate (1)-acyltransferase"/>
    <property type="match status" value="1"/>
</dbReference>
<dbReference type="SMART" id="SM00563">
    <property type="entry name" value="PlsC"/>
    <property type="match status" value="1"/>
</dbReference>
<dbReference type="InterPro" id="IPR045520">
    <property type="entry name" value="GPAT/DHAPAT_C"/>
</dbReference>
<dbReference type="GO" id="GO:0004366">
    <property type="term" value="F:glycerol-3-phosphate O-acyltransferase activity"/>
    <property type="evidence" value="ECO:0007669"/>
    <property type="project" value="TreeGrafter"/>
</dbReference>
<keyword evidence="4" id="KW-0472">Membrane</keyword>
<evidence type="ECO:0000259" key="7">
    <source>
        <dbReference type="SMART" id="SM00563"/>
    </source>
</evidence>
<comment type="similarity">
    <text evidence="2 6">Belongs to the GPAT/DAPAT family.</text>
</comment>
<keyword evidence="8" id="KW-1185">Reference proteome</keyword>
<dbReference type="GO" id="GO:0019432">
    <property type="term" value="P:triglyceride biosynthetic process"/>
    <property type="evidence" value="ECO:0007669"/>
    <property type="project" value="TreeGrafter"/>
</dbReference>
<dbReference type="Pfam" id="PF19277">
    <property type="entry name" value="GPAT_C"/>
    <property type="match status" value="1"/>
</dbReference>
<feature type="domain" description="Phospholipid/glycerol acyltransferase" evidence="7">
    <location>
        <begin position="133"/>
        <end position="262"/>
    </location>
</feature>
<dbReference type="GO" id="GO:0031966">
    <property type="term" value="C:mitochondrial membrane"/>
    <property type="evidence" value="ECO:0007669"/>
    <property type="project" value="TreeGrafter"/>
</dbReference>
<accession>A0AAJ7RKE1</accession>
<evidence type="ECO:0000313" key="11">
    <source>
        <dbReference type="RefSeq" id="XP_024942077.1"/>
    </source>
</evidence>
<dbReference type="GO" id="GO:0008654">
    <property type="term" value="P:phospholipid biosynthetic process"/>
    <property type="evidence" value="ECO:0007669"/>
    <property type="project" value="TreeGrafter"/>
</dbReference>
<evidence type="ECO:0000256" key="4">
    <source>
        <dbReference type="ARBA" id="ARBA00023136"/>
    </source>
</evidence>
<dbReference type="PIRSF" id="PIRSF000437">
    <property type="entry name" value="GPAT_DHAPAT"/>
    <property type="match status" value="1"/>
</dbReference>
<dbReference type="InterPro" id="IPR022284">
    <property type="entry name" value="GPAT/DHAPAT"/>
</dbReference>
<evidence type="ECO:0000256" key="1">
    <source>
        <dbReference type="ARBA" id="ARBA00004184"/>
    </source>
</evidence>
<evidence type="ECO:0000256" key="6">
    <source>
        <dbReference type="PIRNR" id="PIRNR000437"/>
    </source>
</evidence>
<dbReference type="KEGG" id="ccin:107268976"/>
<comment type="subcellular location">
    <subcellularLocation>
        <location evidence="1">Endomembrane system</location>
        <topology evidence="1">Peripheral membrane protein</topology>
    </subcellularLocation>
</comment>
<dbReference type="GO" id="GO:0006631">
    <property type="term" value="P:fatty acid metabolic process"/>
    <property type="evidence" value="ECO:0007669"/>
    <property type="project" value="TreeGrafter"/>
</dbReference>
<evidence type="ECO:0000256" key="5">
    <source>
        <dbReference type="ARBA" id="ARBA00023315"/>
    </source>
</evidence>
<dbReference type="CDD" id="cd07993">
    <property type="entry name" value="LPLAT_DHAPAT-like"/>
    <property type="match status" value="1"/>
</dbReference>
<dbReference type="RefSeq" id="XP_024942077.1">
    <property type="nucleotide sequence ID" value="XM_025086309.1"/>
</dbReference>
<evidence type="ECO:0000256" key="2">
    <source>
        <dbReference type="ARBA" id="ARBA00007937"/>
    </source>
</evidence>
<keyword evidence="5 6" id="KW-0012">Acyltransferase</keyword>
<dbReference type="Pfam" id="PF01553">
    <property type="entry name" value="Acyltransferase"/>
    <property type="match status" value="1"/>
</dbReference>
<gene>
    <name evidence="9 10 11" type="primary">LOC107268976</name>
</gene>
<evidence type="ECO:0000313" key="9">
    <source>
        <dbReference type="RefSeq" id="XP_015597806.1"/>
    </source>
</evidence>
<dbReference type="InterPro" id="IPR002123">
    <property type="entry name" value="Plipid/glycerol_acylTrfase"/>
</dbReference>
<dbReference type="CTD" id="119581197"/>
<dbReference type="RefSeq" id="XP_015597806.1">
    <property type="nucleotide sequence ID" value="XM_015742320.2"/>
</dbReference>
<sequence length="701" mass="80015">MQKSAGFVDLLGERRKDNDIMWVSRPMNPLLPHKLPPECKYSRKQAIEAALSNPRVELAIESLALAKRVDKSIIRKEARDMLEEMASKAHLPTVRWIGLLITKVLKRILLSIRINQSFLLQIRGQMRIAQVQYVYAPTHRSYLDFILLSYILFSYDMALPNIASGMDFYRMRVVGELLRKTGAFYMRRSFSTDILYKEIFRAYVASLVEHSDRAIEFFIEGTRSRSQKSIAPKFGLLAMILEGLFRGDVPDICFIPINITYDRPLEELLFAYELLGVPKPAESTSGLFRSLSILKEPFAHGHVYMKIAAPISAREFFNLKSRRISALSPHSKLPAVVVKRLGYAIIESHKKCTTLTPFNIIAILFNEKVHSCPEDHYTINTLLDDYHWLKELLSRSFSALTHPSVDESENDSNTENEKRDILESLNTHRELLAFDTTGKLRLKERHKNVTTNRNRNVKGHLLSETTMRLVVPAINIGVYLNPVFAFITVQGMIVLSIWSDNAMKDQCFERYFLLRSLLSNEFAMTMEIPKTAVISEWENGLSVLSNENCVFSVENKLIFGSNTKLRSILKNLLLPYIAAIRVTCILLSEWDNDKMGEPTERQIIKESQKKAENLMFNERKLGSYPYSLSIDLYSSTLVSLVAHGAVKMSERSCLYSADKIQLTSIIKDLDVILEEHHPSGSYLDIFPSISPQSSISIQAKL</sequence>
<evidence type="ECO:0000256" key="3">
    <source>
        <dbReference type="ARBA" id="ARBA00022679"/>
    </source>
</evidence>
<dbReference type="RefSeq" id="XP_024942076.1">
    <property type="nucleotide sequence ID" value="XM_025086308.1"/>
</dbReference>
<reference evidence="9 10" key="1">
    <citation type="submission" date="2025-04" db="UniProtKB">
        <authorList>
            <consortium name="RefSeq"/>
        </authorList>
    </citation>
    <scope>IDENTIFICATION</scope>
</reference>
<dbReference type="AlphaFoldDB" id="A0AAJ7RKE1"/>
<dbReference type="PANTHER" id="PTHR12563">
    <property type="entry name" value="GLYCEROL-3-PHOSPHATE ACYLTRANSFERASE"/>
    <property type="match status" value="1"/>
</dbReference>
<organism evidence="8 11">
    <name type="scientific">Cephus cinctus</name>
    <name type="common">Wheat stem sawfly</name>
    <dbReference type="NCBI Taxonomy" id="211228"/>
    <lineage>
        <taxon>Eukaryota</taxon>
        <taxon>Metazoa</taxon>
        <taxon>Ecdysozoa</taxon>
        <taxon>Arthropoda</taxon>
        <taxon>Hexapoda</taxon>
        <taxon>Insecta</taxon>
        <taxon>Pterygota</taxon>
        <taxon>Neoptera</taxon>
        <taxon>Endopterygota</taxon>
        <taxon>Hymenoptera</taxon>
        <taxon>Cephoidea</taxon>
        <taxon>Cephidae</taxon>
        <taxon>Cephus</taxon>
    </lineage>
</organism>